<gene>
    <name evidence="4" type="ORF">GCM10023175_29270</name>
</gene>
<dbReference type="PROSITE" id="PS00455">
    <property type="entry name" value="AMP_BINDING"/>
    <property type="match status" value="1"/>
</dbReference>
<dbReference type="SUPFAM" id="SSF56801">
    <property type="entry name" value="Acetyl-CoA synthetase-like"/>
    <property type="match status" value="1"/>
</dbReference>
<dbReference type="Proteomes" id="UP001501598">
    <property type="component" value="Unassembled WGS sequence"/>
</dbReference>
<dbReference type="InterPro" id="IPR045851">
    <property type="entry name" value="AMP-bd_C_sf"/>
</dbReference>
<name>A0ABP8RTH9_9PSEU</name>
<reference evidence="5" key="1">
    <citation type="journal article" date="2019" name="Int. J. Syst. Evol. Microbiol.">
        <title>The Global Catalogue of Microorganisms (GCM) 10K type strain sequencing project: providing services to taxonomists for standard genome sequencing and annotation.</title>
        <authorList>
            <consortium name="The Broad Institute Genomics Platform"/>
            <consortium name="The Broad Institute Genome Sequencing Center for Infectious Disease"/>
            <person name="Wu L."/>
            <person name="Ma J."/>
        </authorList>
    </citation>
    <scope>NUCLEOTIDE SEQUENCE [LARGE SCALE GENOMIC DNA]</scope>
    <source>
        <strain evidence="5">JCM 17906</strain>
    </source>
</reference>
<keyword evidence="5" id="KW-1185">Reference proteome</keyword>
<evidence type="ECO:0000259" key="2">
    <source>
        <dbReference type="Pfam" id="PF00501"/>
    </source>
</evidence>
<protein>
    <submittedName>
        <fullName evidence="4">Long-chain fatty acid--CoA ligase</fullName>
    </submittedName>
</protein>
<dbReference type="Pfam" id="PF00501">
    <property type="entry name" value="AMP-binding"/>
    <property type="match status" value="1"/>
</dbReference>
<accession>A0ABP8RTH9</accession>
<feature type="domain" description="AMP-binding enzyme C-terminal" evidence="3">
    <location>
        <begin position="408"/>
        <end position="482"/>
    </location>
</feature>
<comment type="caution">
    <text evidence="4">The sequence shown here is derived from an EMBL/GenBank/DDBJ whole genome shotgun (WGS) entry which is preliminary data.</text>
</comment>
<proteinExistence type="predicted"/>
<dbReference type="InterPro" id="IPR025110">
    <property type="entry name" value="AMP-bd_C"/>
</dbReference>
<evidence type="ECO:0000313" key="5">
    <source>
        <dbReference type="Proteomes" id="UP001501598"/>
    </source>
</evidence>
<dbReference type="EMBL" id="BAABGT010000032">
    <property type="protein sequence ID" value="GAA4546643.1"/>
    <property type="molecule type" value="Genomic_DNA"/>
</dbReference>
<dbReference type="PANTHER" id="PTHR43767">
    <property type="entry name" value="LONG-CHAIN-FATTY-ACID--COA LIGASE"/>
    <property type="match status" value="1"/>
</dbReference>
<evidence type="ECO:0000256" key="1">
    <source>
        <dbReference type="SAM" id="MobiDB-lite"/>
    </source>
</evidence>
<dbReference type="InterPro" id="IPR050237">
    <property type="entry name" value="ATP-dep_AMP-bd_enzyme"/>
</dbReference>
<dbReference type="Gene3D" id="3.40.50.12780">
    <property type="entry name" value="N-terminal domain of ligase-like"/>
    <property type="match status" value="1"/>
</dbReference>
<dbReference type="RefSeq" id="WP_345417500.1">
    <property type="nucleotide sequence ID" value="NZ_BAABGT010000032.1"/>
</dbReference>
<keyword evidence="4" id="KW-0436">Ligase</keyword>
<dbReference type="PANTHER" id="PTHR43767:SF1">
    <property type="entry name" value="NONRIBOSOMAL PEPTIDE SYNTHASE PES1 (EUROFUNG)-RELATED"/>
    <property type="match status" value="1"/>
</dbReference>
<dbReference type="Gene3D" id="3.30.300.30">
    <property type="match status" value="1"/>
</dbReference>
<dbReference type="InterPro" id="IPR000873">
    <property type="entry name" value="AMP-dep_synth/lig_dom"/>
</dbReference>
<evidence type="ECO:0000259" key="3">
    <source>
        <dbReference type="Pfam" id="PF13193"/>
    </source>
</evidence>
<dbReference type="InterPro" id="IPR042099">
    <property type="entry name" value="ANL_N_sf"/>
</dbReference>
<feature type="region of interest" description="Disordered" evidence="1">
    <location>
        <begin position="325"/>
        <end position="353"/>
    </location>
</feature>
<organism evidence="4 5">
    <name type="scientific">Pseudonocardia xishanensis</name>
    <dbReference type="NCBI Taxonomy" id="630995"/>
    <lineage>
        <taxon>Bacteria</taxon>
        <taxon>Bacillati</taxon>
        <taxon>Actinomycetota</taxon>
        <taxon>Actinomycetes</taxon>
        <taxon>Pseudonocardiales</taxon>
        <taxon>Pseudonocardiaceae</taxon>
        <taxon>Pseudonocardia</taxon>
    </lineage>
</organism>
<dbReference type="GO" id="GO:0016874">
    <property type="term" value="F:ligase activity"/>
    <property type="evidence" value="ECO:0007669"/>
    <property type="project" value="UniProtKB-KW"/>
</dbReference>
<feature type="domain" description="AMP-dependent synthetase/ligase" evidence="2">
    <location>
        <begin position="8"/>
        <end position="358"/>
    </location>
</feature>
<sequence length="502" mass="54148">MITDGVSWWARNNPDRPAIVFDGVDEVDYATLHGWTDSTARRLADLGIRAGDRVGFVGANSLEWIAAAIGALKLGAIAVPFNNRFTAAEFRRQIDDAEPVAVVADEASTASMSAAIGENRIQLLSMESFAAQRLAPRTPLPPPAVEPDDVAIIVYTSGTTSKPKGVTISHRSFVSFVTEFAVTEPVMRPGGRMIFVLSMSGMPGLPWHVLHPLTRGMTLFYERGFDAKAMLTRITEQRVEVACGVPLLFEQMSALPEFADADLSCIQLATVAGARVSPDNLQVWLDKGVVLRQSYGMTELHGLSSMNPVDEAVRHPEAVGRGSIHTPHRVVRPDGSDCAPGEEGEIVARGPSITPGYWRNPEATAEAWRDGWFHTGDVGVADESGLIRMVDRLKDLIISGGYNIAPSEIENVIATLPGVEEVCVVPVPDARFGETPAAIVYGAAAPPVDVIVEHCRAQLAGYKIPRHVVHVAEPLPRMASGKIARREIRGLYTPSRSAQEAS</sequence>
<evidence type="ECO:0000313" key="4">
    <source>
        <dbReference type="EMBL" id="GAA4546643.1"/>
    </source>
</evidence>
<dbReference type="InterPro" id="IPR020845">
    <property type="entry name" value="AMP-binding_CS"/>
</dbReference>
<dbReference type="Pfam" id="PF13193">
    <property type="entry name" value="AMP-binding_C"/>
    <property type="match status" value="1"/>
</dbReference>